<accession>A0A8X6PL53</accession>
<name>A0A8X6PL53_NEPPI</name>
<dbReference type="EMBL" id="BMAW01022167">
    <property type="protein sequence ID" value="GFT76631.1"/>
    <property type="molecule type" value="Genomic_DNA"/>
</dbReference>
<organism evidence="1 2">
    <name type="scientific">Nephila pilipes</name>
    <name type="common">Giant wood spider</name>
    <name type="synonym">Nephila maculata</name>
    <dbReference type="NCBI Taxonomy" id="299642"/>
    <lineage>
        <taxon>Eukaryota</taxon>
        <taxon>Metazoa</taxon>
        <taxon>Ecdysozoa</taxon>
        <taxon>Arthropoda</taxon>
        <taxon>Chelicerata</taxon>
        <taxon>Arachnida</taxon>
        <taxon>Araneae</taxon>
        <taxon>Araneomorphae</taxon>
        <taxon>Entelegynae</taxon>
        <taxon>Araneoidea</taxon>
        <taxon>Nephilidae</taxon>
        <taxon>Nephila</taxon>
    </lineage>
</organism>
<reference evidence="1" key="1">
    <citation type="submission" date="2020-08" db="EMBL/GenBank/DDBJ databases">
        <title>Multicomponent nature underlies the extraordinary mechanical properties of spider dragline silk.</title>
        <authorList>
            <person name="Kono N."/>
            <person name="Nakamura H."/>
            <person name="Mori M."/>
            <person name="Yoshida Y."/>
            <person name="Ohtoshi R."/>
            <person name="Malay A.D."/>
            <person name="Moran D.A.P."/>
            <person name="Tomita M."/>
            <person name="Numata K."/>
            <person name="Arakawa K."/>
        </authorList>
    </citation>
    <scope>NUCLEOTIDE SEQUENCE</scope>
</reference>
<comment type="caution">
    <text evidence="1">The sequence shown here is derived from an EMBL/GenBank/DDBJ whole genome shotgun (WGS) entry which is preliminary data.</text>
</comment>
<protein>
    <submittedName>
        <fullName evidence="1">Uncharacterized protein</fullName>
    </submittedName>
</protein>
<sequence length="370" mass="44237">MIFNRPDIICSFKKFLRRDRHRKINVAQQWSRMVSRVKKLVERLQIPREISKQLDIIVLPIGHQIMLMICFENLSPHFKYVDLKFPVYYWNVYGTVNTTRIEELIVQDVNNDIYFRFVLACNNCFKRAIDKLFGLLTDQQKDTFRDSVERRHLSSYWTYRLSRDLPTFMELISHDEINRPPPNGYSAHQFAFLYTLVNGSKSGIEYFMNYLRPDEYEVVLENHAHYLTVQCSIISVFTDDLRPRSNLEYVDALYFLLSKLNEEQRSKILHKYSFRILNCFLRYPFYGVFNTYANTSVSNLATQDIVSLLKYIFSLEVSYTYMFDLELFNNLWNNCTKTQNELVISYLNSRRSEPEMQSLLDRIKTAVRNR</sequence>
<evidence type="ECO:0000313" key="1">
    <source>
        <dbReference type="EMBL" id="GFT76631.1"/>
    </source>
</evidence>
<dbReference type="Proteomes" id="UP000887013">
    <property type="component" value="Unassembled WGS sequence"/>
</dbReference>
<keyword evidence="2" id="KW-1185">Reference proteome</keyword>
<proteinExistence type="predicted"/>
<dbReference type="AlphaFoldDB" id="A0A8X6PL53"/>
<evidence type="ECO:0000313" key="2">
    <source>
        <dbReference type="Proteomes" id="UP000887013"/>
    </source>
</evidence>
<gene>
    <name evidence="1" type="ORF">NPIL_352881</name>
</gene>